<dbReference type="AlphaFoldDB" id="A0AAD7X201"/>
<feature type="domain" description="Chemokine interleukin-8-like" evidence="3">
    <location>
        <begin position="73"/>
        <end position="132"/>
    </location>
</feature>
<protein>
    <recommendedName>
        <fullName evidence="3">Chemokine interleukin-8-like domain-containing protein</fullName>
    </recommendedName>
</protein>
<accession>A0AAD7X201</accession>
<dbReference type="InterPro" id="IPR036048">
    <property type="entry name" value="Interleukin_8-like_sf"/>
</dbReference>
<sequence>ERRSNTWQGPREKAWLRRREIPACHYKRIREVSSIHFSFTMKFCVQTPCLFLAFIVCTQLYKAHVGEGTFVPSRCRCPEAYRVVRGPFVNFAVHPKGPHCSTDEIIVMLKRTKKEVCLSPDGPQGRKLLKCWNRVNQNGGNKNKCLRKRNQKKQQRRKEPARSRGATS</sequence>
<keyword evidence="5" id="KW-1185">Reference proteome</keyword>
<evidence type="ECO:0000313" key="4">
    <source>
        <dbReference type="EMBL" id="KAJ8418181.1"/>
    </source>
</evidence>
<dbReference type="Gene3D" id="2.40.50.40">
    <property type="match status" value="1"/>
</dbReference>
<evidence type="ECO:0000256" key="1">
    <source>
        <dbReference type="ARBA" id="ARBA00022514"/>
    </source>
</evidence>
<dbReference type="GO" id="GO:0008009">
    <property type="term" value="F:chemokine activity"/>
    <property type="evidence" value="ECO:0007669"/>
    <property type="project" value="InterPro"/>
</dbReference>
<evidence type="ECO:0000313" key="5">
    <source>
        <dbReference type="Proteomes" id="UP001221898"/>
    </source>
</evidence>
<dbReference type="InterPro" id="IPR001811">
    <property type="entry name" value="Chemokine_IL8-like_dom"/>
</dbReference>
<name>A0AAD7X201_9TELE</name>
<keyword evidence="1" id="KW-0202">Cytokine</keyword>
<evidence type="ECO:0000259" key="3">
    <source>
        <dbReference type="Pfam" id="PF00048"/>
    </source>
</evidence>
<comment type="caution">
    <text evidence="4">The sequence shown here is derived from an EMBL/GenBank/DDBJ whole genome shotgun (WGS) entry which is preliminary data.</text>
</comment>
<dbReference type="SUPFAM" id="SSF54117">
    <property type="entry name" value="Interleukin 8-like chemokines"/>
    <property type="match status" value="1"/>
</dbReference>
<reference evidence="4" key="1">
    <citation type="journal article" date="2023" name="Science">
        <title>Genome structures resolve the early diversification of teleost fishes.</title>
        <authorList>
            <person name="Parey E."/>
            <person name="Louis A."/>
            <person name="Montfort J."/>
            <person name="Bouchez O."/>
            <person name="Roques C."/>
            <person name="Iampietro C."/>
            <person name="Lluch J."/>
            <person name="Castinel A."/>
            <person name="Donnadieu C."/>
            <person name="Desvignes T."/>
            <person name="Floi Bucao C."/>
            <person name="Jouanno E."/>
            <person name="Wen M."/>
            <person name="Mejri S."/>
            <person name="Dirks R."/>
            <person name="Jansen H."/>
            <person name="Henkel C."/>
            <person name="Chen W.J."/>
            <person name="Zahm M."/>
            <person name="Cabau C."/>
            <person name="Klopp C."/>
            <person name="Thompson A.W."/>
            <person name="Robinson-Rechavi M."/>
            <person name="Braasch I."/>
            <person name="Lecointre G."/>
            <person name="Bobe J."/>
            <person name="Postlethwait J.H."/>
            <person name="Berthelot C."/>
            <person name="Roest Crollius H."/>
            <person name="Guiguen Y."/>
        </authorList>
    </citation>
    <scope>NUCLEOTIDE SEQUENCE</scope>
    <source>
        <strain evidence="4">NC1722</strain>
    </source>
</reference>
<feature type="compositionally biased region" description="Basic residues" evidence="2">
    <location>
        <begin position="144"/>
        <end position="156"/>
    </location>
</feature>
<feature type="non-terminal residue" evidence="4">
    <location>
        <position position="168"/>
    </location>
</feature>
<dbReference type="Proteomes" id="UP001221898">
    <property type="component" value="Unassembled WGS sequence"/>
</dbReference>
<gene>
    <name evidence="4" type="ORF">AAFF_G00138900</name>
</gene>
<dbReference type="EMBL" id="JAINUG010000002">
    <property type="protein sequence ID" value="KAJ8418181.1"/>
    <property type="molecule type" value="Genomic_DNA"/>
</dbReference>
<dbReference type="GO" id="GO:0006955">
    <property type="term" value="P:immune response"/>
    <property type="evidence" value="ECO:0007669"/>
    <property type="project" value="InterPro"/>
</dbReference>
<dbReference type="PRINTS" id="PR00436">
    <property type="entry name" value="INTERLEUKIN8"/>
</dbReference>
<organism evidence="4 5">
    <name type="scientific">Aldrovandia affinis</name>
    <dbReference type="NCBI Taxonomy" id="143900"/>
    <lineage>
        <taxon>Eukaryota</taxon>
        <taxon>Metazoa</taxon>
        <taxon>Chordata</taxon>
        <taxon>Craniata</taxon>
        <taxon>Vertebrata</taxon>
        <taxon>Euteleostomi</taxon>
        <taxon>Actinopterygii</taxon>
        <taxon>Neopterygii</taxon>
        <taxon>Teleostei</taxon>
        <taxon>Notacanthiformes</taxon>
        <taxon>Halosauridae</taxon>
        <taxon>Aldrovandia</taxon>
    </lineage>
</organism>
<evidence type="ECO:0000256" key="2">
    <source>
        <dbReference type="SAM" id="MobiDB-lite"/>
    </source>
</evidence>
<dbReference type="GO" id="GO:0005615">
    <property type="term" value="C:extracellular space"/>
    <property type="evidence" value="ECO:0007669"/>
    <property type="project" value="UniProtKB-KW"/>
</dbReference>
<proteinExistence type="predicted"/>
<feature type="region of interest" description="Disordered" evidence="2">
    <location>
        <begin position="140"/>
        <end position="168"/>
    </location>
</feature>
<dbReference type="Pfam" id="PF00048">
    <property type="entry name" value="IL8"/>
    <property type="match status" value="1"/>
</dbReference>